<evidence type="ECO:0000256" key="3">
    <source>
        <dbReference type="ARBA" id="ARBA00023002"/>
    </source>
</evidence>
<dbReference type="PANTHER" id="PTHR43110">
    <property type="entry name" value="THIOL PEROXIDASE"/>
    <property type="match status" value="1"/>
</dbReference>
<gene>
    <name evidence="7" type="primary">tpx</name>
    <name evidence="7" type="ORF">BSF38_00087</name>
</gene>
<dbReference type="Gene3D" id="3.40.30.10">
    <property type="entry name" value="Glutaredoxin"/>
    <property type="match status" value="1"/>
</dbReference>
<organism evidence="7 8">
    <name type="scientific">Paludisphaera borealis</name>
    <dbReference type="NCBI Taxonomy" id="1387353"/>
    <lineage>
        <taxon>Bacteria</taxon>
        <taxon>Pseudomonadati</taxon>
        <taxon>Planctomycetota</taxon>
        <taxon>Planctomycetia</taxon>
        <taxon>Isosphaerales</taxon>
        <taxon>Isosphaeraceae</taxon>
        <taxon>Paludisphaera</taxon>
    </lineage>
</organism>
<dbReference type="InterPro" id="IPR002065">
    <property type="entry name" value="TPX"/>
</dbReference>
<evidence type="ECO:0000256" key="5">
    <source>
        <dbReference type="ARBA" id="ARBA00023284"/>
    </source>
</evidence>
<dbReference type="InterPro" id="IPR013740">
    <property type="entry name" value="Redoxin"/>
</dbReference>
<dbReference type="OrthoDB" id="9781543at2"/>
<dbReference type="InterPro" id="IPR018219">
    <property type="entry name" value="Tpx_CS"/>
</dbReference>
<keyword evidence="3 7" id="KW-0560">Oxidoreductase</keyword>
<keyword evidence="8" id="KW-1185">Reference proteome</keyword>
<dbReference type="InterPro" id="IPR036249">
    <property type="entry name" value="Thioredoxin-like_sf"/>
</dbReference>
<dbReference type="GO" id="GO:0008379">
    <property type="term" value="F:thioredoxin peroxidase activity"/>
    <property type="evidence" value="ECO:0007669"/>
    <property type="project" value="InterPro"/>
</dbReference>
<dbReference type="EC" id="1.11.1.-" evidence="7"/>
<dbReference type="KEGG" id="pbor:BSF38_00087"/>
<name>A0A1U7CIF4_9BACT</name>
<dbReference type="SUPFAM" id="SSF52833">
    <property type="entry name" value="Thioredoxin-like"/>
    <property type="match status" value="1"/>
</dbReference>
<proteinExistence type="predicted"/>
<dbReference type="InterPro" id="IPR050455">
    <property type="entry name" value="Tpx_Peroxidase_subfamily"/>
</dbReference>
<dbReference type="AlphaFoldDB" id="A0A1U7CIF4"/>
<evidence type="ECO:0000313" key="8">
    <source>
        <dbReference type="Proteomes" id="UP000186309"/>
    </source>
</evidence>
<feature type="domain" description="Thioredoxin" evidence="6">
    <location>
        <begin position="23"/>
        <end position="175"/>
    </location>
</feature>
<dbReference type="InterPro" id="IPR013766">
    <property type="entry name" value="Thioredoxin_domain"/>
</dbReference>
<dbReference type="PROSITE" id="PS51352">
    <property type="entry name" value="THIOREDOXIN_2"/>
    <property type="match status" value="1"/>
</dbReference>
<evidence type="ECO:0000256" key="2">
    <source>
        <dbReference type="ARBA" id="ARBA00022862"/>
    </source>
</evidence>
<dbReference type="Proteomes" id="UP000186309">
    <property type="component" value="Chromosome"/>
</dbReference>
<evidence type="ECO:0000259" key="6">
    <source>
        <dbReference type="PROSITE" id="PS51352"/>
    </source>
</evidence>
<reference evidence="8" key="1">
    <citation type="submission" date="2016-12" db="EMBL/GenBank/DDBJ databases">
        <title>Comparative genomics of four Isosphaeraceae planctomycetes: a common pool of plasmids and glycoside hydrolase genes.</title>
        <authorList>
            <person name="Ivanova A."/>
        </authorList>
    </citation>
    <scope>NUCLEOTIDE SEQUENCE [LARGE SCALE GENOMIC DNA]</scope>
    <source>
        <strain evidence="8">PX4</strain>
    </source>
</reference>
<keyword evidence="5" id="KW-0676">Redox-active center</keyword>
<dbReference type="STRING" id="1387353.BSF38_00087"/>
<dbReference type="RefSeq" id="WP_076342966.1">
    <property type="nucleotide sequence ID" value="NZ_CP019082.1"/>
</dbReference>
<dbReference type="EMBL" id="CP019082">
    <property type="protein sequence ID" value="APW58687.1"/>
    <property type="molecule type" value="Genomic_DNA"/>
</dbReference>
<evidence type="ECO:0000256" key="1">
    <source>
        <dbReference type="ARBA" id="ARBA00022559"/>
    </source>
</evidence>
<accession>A0A1U7CIF4</accession>
<keyword evidence="4" id="KW-1015">Disulfide bond</keyword>
<evidence type="ECO:0000313" key="7">
    <source>
        <dbReference type="EMBL" id="APW58687.1"/>
    </source>
</evidence>
<protein>
    <submittedName>
        <fullName evidence="7">Putative thiol peroxidase</fullName>
        <ecNumber evidence="7">1.11.1.-</ecNumber>
    </submittedName>
</protein>
<dbReference type="NCBIfam" id="NF001808">
    <property type="entry name" value="PRK00522.1"/>
    <property type="match status" value="1"/>
</dbReference>
<keyword evidence="2" id="KW-0049">Antioxidant</keyword>
<dbReference type="PANTHER" id="PTHR43110:SF1">
    <property type="entry name" value="THIOL PEROXIDASE"/>
    <property type="match status" value="1"/>
</dbReference>
<dbReference type="PROSITE" id="PS01265">
    <property type="entry name" value="TPX"/>
    <property type="match status" value="1"/>
</dbReference>
<evidence type="ECO:0000256" key="4">
    <source>
        <dbReference type="ARBA" id="ARBA00023157"/>
    </source>
</evidence>
<dbReference type="CDD" id="cd03014">
    <property type="entry name" value="PRX_Atyp2cys"/>
    <property type="match status" value="1"/>
</dbReference>
<dbReference type="Pfam" id="PF08534">
    <property type="entry name" value="Redoxin"/>
    <property type="match status" value="1"/>
</dbReference>
<keyword evidence="1 7" id="KW-0575">Peroxidase</keyword>
<sequence>MAETRKGEVTFKGNPVELVGPKLKAGDKAPDFQAVGAGLAVLSLADTAGKARLFNVVPSLDTPVCNKQTKHFAEVLKELGDKVAAYTVSTDLPFAQARFCTEAQIDNVKNLSDAHNHSFGEHYGVLIQGLPVPLLARAVFVVDGSNTITYVQIVPEIATEPDYEPALKALKAAAGA</sequence>